<dbReference type="EMBL" id="JRLW01000009">
    <property type="protein sequence ID" value="KGO89369.1"/>
    <property type="molecule type" value="Genomic_DNA"/>
</dbReference>
<keyword evidence="8" id="KW-0625">Polysaccharide transport</keyword>
<evidence type="ECO:0000259" key="16">
    <source>
        <dbReference type="Pfam" id="PF22461"/>
    </source>
</evidence>
<gene>
    <name evidence="17" type="ORF">Q764_08290</name>
</gene>
<dbReference type="STRING" id="1121899.GCA_000430025_00338"/>
<evidence type="ECO:0000313" key="18">
    <source>
        <dbReference type="Proteomes" id="UP000030121"/>
    </source>
</evidence>
<evidence type="ECO:0000256" key="9">
    <source>
        <dbReference type="ARBA" id="ARBA00023065"/>
    </source>
</evidence>
<evidence type="ECO:0000256" key="1">
    <source>
        <dbReference type="ARBA" id="ARBA00004571"/>
    </source>
</evidence>
<evidence type="ECO:0000256" key="6">
    <source>
        <dbReference type="ARBA" id="ARBA00022692"/>
    </source>
</evidence>
<evidence type="ECO:0000256" key="14">
    <source>
        <dbReference type="ARBA" id="ARBA00023288"/>
    </source>
</evidence>
<evidence type="ECO:0000313" key="17">
    <source>
        <dbReference type="EMBL" id="KGO89369.1"/>
    </source>
</evidence>
<dbReference type="PANTHER" id="PTHR33619:SF3">
    <property type="entry name" value="POLYSACCHARIDE EXPORT PROTEIN GFCE-RELATED"/>
    <property type="match status" value="1"/>
</dbReference>
<dbReference type="Pfam" id="PF22461">
    <property type="entry name" value="SLBB_2"/>
    <property type="match status" value="1"/>
</dbReference>
<comment type="caution">
    <text evidence="17">The sequence shown here is derived from an EMBL/GenBank/DDBJ whole genome shotgun (WGS) entry which is preliminary data.</text>
</comment>
<evidence type="ECO:0000256" key="8">
    <source>
        <dbReference type="ARBA" id="ARBA00023047"/>
    </source>
</evidence>
<dbReference type="PANTHER" id="PTHR33619">
    <property type="entry name" value="POLYSACCHARIDE EXPORT PROTEIN GFCE-RELATED"/>
    <property type="match status" value="1"/>
</dbReference>
<proteinExistence type="inferred from homology"/>
<dbReference type="Gene3D" id="3.30.1950.10">
    <property type="entry name" value="wza like domain"/>
    <property type="match status" value="1"/>
</dbReference>
<feature type="domain" description="Polysaccharide export protein N-terminal" evidence="15">
    <location>
        <begin position="44"/>
        <end position="141"/>
    </location>
</feature>
<dbReference type="Pfam" id="PF02563">
    <property type="entry name" value="Poly_export"/>
    <property type="match status" value="1"/>
</dbReference>
<keyword evidence="5 17" id="KW-0762">Sugar transport</keyword>
<feature type="domain" description="SLBB" evidence="16">
    <location>
        <begin position="147"/>
        <end position="226"/>
    </location>
</feature>
<keyword evidence="12" id="KW-0564">Palmitate</keyword>
<dbReference type="InterPro" id="IPR049712">
    <property type="entry name" value="Poly_export"/>
</dbReference>
<keyword evidence="9" id="KW-0406">Ion transport</keyword>
<dbReference type="GO" id="GO:0006811">
    <property type="term" value="P:monoatomic ion transport"/>
    <property type="evidence" value="ECO:0007669"/>
    <property type="project" value="UniProtKB-KW"/>
</dbReference>
<dbReference type="Gene3D" id="3.10.560.10">
    <property type="entry name" value="Outer membrane lipoprotein wza domain like"/>
    <property type="match status" value="2"/>
</dbReference>
<evidence type="ECO:0000256" key="2">
    <source>
        <dbReference type="ARBA" id="ARBA00009450"/>
    </source>
</evidence>
<keyword evidence="7" id="KW-0732">Signal</keyword>
<keyword evidence="11" id="KW-0472">Membrane</keyword>
<dbReference type="GO" id="GO:0046930">
    <property type="term" value="C:pore complex"/>
    <property type="evidence" value="ECO:0007669"/>
    <property type="project" value="UniProtKB-KW"/>
</dbReference>
<name>A0A0A2MAS1_9FLAO</name>
<dbReference type="AlphaFoldDB" id="A0A0A2MAS1"/>
<evidence type="ECO:0000256" key="13">
    <source>
        <dbReference type="ARBA" id="ARBA00023237"/>
    </source>
</evidence>
<dbReference type="RefSeq" id="WP_026981353.1">
    <property type="nucleotide sequence ID" value="NZ_JRLW01000009.1"/>
</dbReference>
<organism evidence="17 18">
    <name type="scientific">Flavobacterium suncheonense GH29-5 = DSM 17707</name>
    <dbReference type="NCBI Taxonomy" id="1121899"/>
    <lineage>
        <taxon>Bacteria</taxon>
        <taxon>Pseudomonadati</taxon>
        <taxon>Bacteroidota</taxon>
        <taxon>Flavobacteriia</taxon>
        <taxon>Flavobacteriales</taxon>
        <taxon>Flavobacteriaceae</taxon>
        <taxon>Flavobacterium</taxon>
    </lineage>
</organism>
<evidence type="ECO:0000256" key="12">
    <source>
        <dbReference type="ARBA" id="ARBA00023139"/>
    </source>
</evidence>
<dbReference type="PROSITE" id="PS51257">
    <property type="entry name" value="PROKAR_LIPOPROTEIN"/>
    <property type="match status" value="1"/>
</dbReference>
<keyword evidence="10" id="KW-0626">Porin</keyword>
<keyword evidence="3" id="KW-0813">Transport</keyword>
<keyword evidence="18" id="KW-1185">Reference proteome</keyword>
<evidence type="ECO:0000256" key="11">
    <source>
        <dbReference type="ARBA" id="ARBA00023136"/>
    </source>
</evidence>
<dbReference type="GO" id="GO:0015288">
    <property type="term" value="F:porin activity"/>
    <property type="evidence" value="ECO:0007669"/>
    <property type="project" value="UniProtKB-KW"/>
</dbReference>
<dbReference type="InterPro" id="IPR003715">
    <property type="entry name" value="Poly_export_N"/>
</dbReference>
<evidence type="ECO:0000256" key="5">
    <source>
        <dbReference type="ARBA" id="ARBA00022597"/>
    </source>
</evidence>
<keyword evidence="6" id="KW-0812">Transmembrane</keyword>
<evidence type="ECO:0000256" key="4">
    <source>
        <dbReference type="ARBA" id="ARBA00022452"/>
    </source>
</evidence>
<keyword evidence="13" id="KW-0998">Cell outer membrane</keyword>
<dbReference type="eggNOG" id="COG1596">
    <property type="taxonomic scope" value="Bacteria"/>
</dbReference>
<keyword evidence="4" id="KW-1134">Transmembrane beta strand</keyword>
<dbReference type="InterPro" id="IPR054765">
    <property type="entry name" value="SLBB_dom"/>
</dbReference>
<keyword evidence="14" id="KW-0449">Lipoprotein</keyword>
<evidence type="ECO:0000256" key="7">
    <source>
        <dbReference type="ARBA" id="ARBA00022729"/>
    </source>
</evidence>
<protein>
    <submittedName>
        <fullName evidence="17">Sugar transporter</fullName>
    </submittedName>
</protein>
<reference evidence="17 18" key="1">
    <citation type="submission" date="2013-09" db="EMBL/GenBank/DDBJ databases">
        <authorList>
            <person name="Zeng Z."/>
            <person name="Chen C."/>
        </authorList>
    </citation>
    <scope>NUCLEOTIDE SEQUENCE [LARGE SCALE GENOMIC DNA]</scope>
    <source>
        <strain evidence="17 18">GH29-5</strain>
    </source>
</reference>
<comment type="subcellular location">
    <subcellularLocation>
        <location evidence="1">Cell outer membrane</location>
        <topology evidence="1">Multi-pass membrane protein</topology>
    </subcellularLocation>
</comment>
<dbReference type="OrthoDB" id="1445882at2"/>
<dbReference type="GO" id="GO:0015159">
    <property type="term" value="F:polysaccharide transmembrane transporter activity"/>
    <property type="evidence" value="ECO:0007669"/>
    <property type="project" value="InterPro"/>
</dbReference>
<evidence type="ECO:0000259" key="15">
    <source>
        <dbReference type="Pfam" id="PF02563"/>
    </source>
</evidence>
<comment type="similarity">
    <text evidence="2">Belongs to the BexD/CtrA/VexA family.</text>
</comment>
<sequence>MRKVIFLLMLIVGITSVSCIPNKELIYLQNKNNDSTLVTIQSVASKPYRVQVNDILSVKVKALDQKLVDMFNPSEVQGTQMQSEQGIYFNGFTVDDHGNIRIPVLEEVNVLGFTTEEIRAKIEKRLLEEYFRKEANIFVTVKLSGLRYTVNGEVNSPGTKMLYQDRATVMDAVANSGDITMTGNRKEVMIIRQYPHGSEIHTLDLTDVKAMQSPYYYLQPNDYIYVKPLKQKSWGTGTTGTQSVATIITALSLVTTTFLLLRNL</sequence>
<evidence type="ECO:0000256" key="3">
    <source>
        <dbReference type="ARBA" id="ARBA00022448"/>
    </source>
</evidence>
<dbReference type="GO" id="GO:0009279">
    <property type="term" value="C:cell outer membrane"/>
    <property type="evidence" value="ECO:0007669"/>
    <property type="project" value="UniProtKB-SubCell"/>
</dbReference>
<dbReference type="Proteomes" id="UP000030121">
    <property type="component" value="Unassembled WGS sequence"/>
</dbReference>
<accession>A0A0A2MAS1</accession>
<evidence type="ECO:0000256" key="10">
    <source>
        <dbReference type="ARBA" id="ARBA00023114"/>
    </source>
</evidence>